<organism evidence="1 2">
    <name type="scientific">Ruegeria arenilitoris</name>
    <dbReference type="NCBI Taxonomy" id="1173585"/>
    <lineage>
        <taxon>Bacteria</taxon>
        <taxon>Pseudomonadati</taxon>
        <taxon>Pseudomonadota</taxon>
        <taxon>Alphaproteobacteria</taxon>
        <taxon>Rhodobacterales</taxon>
        <taxon>Roseobacteraceae</taxon>
        <taxon>Ruegeria</taxon>
    </lineage>
</organism>
<keyword evidence="2" id="KW-1185">Reference proteome</keyword>
<sequence length="126" mass="13057">MASWKTGRFEKALRSMPLATIAIAYRVSTAATTICALEAAGFKVFSPGFHIANTVPHYALAIGGIGIAVPAVDSAKALELLHSFSASPPTSGTLGGKLLNGLGWVAFGISTPWPDLLLMERSISSA</sequence>
<evidence type="ECO:0000313" key="1">
    <source>
        <dbReference type="EMBL" id="SMX34695.1"/>
    </source>
</evidence>
<gene>
    <name evidence="1" type="ORF">RUA8715_00585</name>
</gene>
<dbReference type="RefSeq" id="WP_093962133.1">
    <property type="nucleotide sequence ID" value="NZ_JBHTJJ010000001.1"/>
</dbReference>
<name>A0A238JVR9_9RHOB</name>
<dbReference type="Proteomes" id="UP000202485">
    <property type="component" value="Unassembled WGS sequence"/>
</dbReference>
<reference evidence="2" key="1">
    <citation type="submission" date="2017-05" db="EMBL/GenBank/DDBJ databases">
        <authorList>
            <person name="Rodrigo-Torres L."/>
            <person name="Arahal R. D."/>
            <person name="Lucena T."/>
        </authorList>
    </citation>
    <scope>NUCLEOTIDE SEQUENCE [LARGE SCALE GENOMIC DNA]</scope>
    <source>
        <strain evidence="2">CECT 8715</strain>
    </source>
</reference>
<evidence type="ECO:0000313" key="2">
    <source>
        <dbReference type="Proteomes" id="UP000202485"/>
    </source>
</evidence>
<proteinExistence type="predicted"/>
<dbReference type="OrthoDB" id="7744027at2"/>
<protein>
    <recommendedName>
        <fullName evidence="3">DUF2007 domain-containing protein</fullName>
    </recommendedName>
</protein>
<evidence type="ECO:0008006" key="3">
    <source>
        <dbReference type="Google" id="ProtNLM"/>
    </source>
</evidence>
<dbReference type="AlphaFoldDB" id="A0A238JVR9"/>
<dbReference type="EMBL" id="FXYG01000001">
    <property type="protein sequence ID" value="SMX34695.1"/>
    <property type="molecule type" value="Genomic_DNA"/>
</dbReference>
<accession>A0A238JVR9</accession>